<dbReference type="GO" id="GO:0000727">
    <property type="term" value="P:double-strand break repair via break-induced replication"/>
    <property type="evidence" value="ECO:0007669"/>
    <property type="project" value="TreeGrafter"/>
</dbReference>
<evidence type="ECO:0000256" key="5">
    <source>
        <dbReference type="ARBA" id="ARBA00022759"/>
    </source>
</evidence>
<sequence>MKKRFNDFFINISLMENISEIQICIDNRERDLHTQIQYYLDSIEQFHNSGSGVSSKIQLSIVSTPLAIGDVIIKLIDKKDGIAEKEELIIERKSISDLLSSIKDGRYEEQSYRLNGTSLHNHNIIYLVEGNILTHYHNKYTSNTNKNNDKFTAYSAIFSLNYYKGFSVIRTVSLEESALFICNCANKLRKGIMDKKRPYYANANANANTNTDENAITQQLHQEQPNYSQVIKKVKKENITPSNIGEIMLCQIPGISSTTAVVIMNKFHTIDNLIKNIKEHGVTCLKEITYTNNDKTRKISKSSIDNIIKFLAN</sequence>
<dbReference type="Pfam" id="PF02732">
    <property type="entry name" value="ERCC4"/>
    <property type="match status" value="1"/>
</dbReference>
<dbReference type="PANTHER" id="PTHR13451">
    <property type="entry name" value="CLASS II CROSSOVER JUNCTION ENDONUCLEASE MUS81"/>
    <property type="match status" value="1"/>
</dbReference>
<evidence type="ECO:0000256" key="10">
    <source>
        <dbReference type="ARBA" id="ARBA00023204"/>
    </source>
</evidence>
<evidence type="ECO:0000256" key="2">
    <source>
        <dbReference type="ARBA" id="ARBA00010015"/>
    </source>
</evidence>
<evidence type="ECO:0000256" key="9">
    <source>
        <dbReference type="ARBA" id="ARBA00023172"/>
    </source>
</evidence>
<keyword evidence="9" id="KW-0233">DNA recombination</keyword>
<keyword evidence="10" id="KW-0234">DNA repair</keyword>
<dbReference type="GO" id="GO:0000712">
    <property type="term" value="P:resolution of meiotic recombination intermediates"/>
    <property type="evidence" value="ECO:0007669"/>
    <property type="project" value="TreeGrafter"/>
</dbReference>
<keyword evidence="7" id="KW-0378">Hydrolase</keyword>
<keyword evidence="6" id="KW-0227">DNA damage</keyword>
<dbReference type="GO" id="GO:0048476">
    <property type="term" value="C:Holliday junction resolvase complex"/>
    <property type="evidence" value="ECO:0007669"/>
    <property type="project" value="TreeGrafter"/>
</dbReference>
<dbReference type="GO" id="GO:0006308">
    <property type="term" value="P:DNA catabolic process"/>
    <property type="evidence" value="ECO:0007669"/>
    <property type="project" value="InterPro"/>
</dbReference>
<evidence type="ECO:0000256" key="1">
    <source>
        <dbReference type="ARBA" id="ARBA00001946"/>
    </source>
</evidence>
<dbReference type="PANTHER" id="PTHR13451:SF0">
    <property type="entry name" value="CROSSOVER JUNCTION ENDONUCLEASE MUS81"/>
    <property type="match status" value="1"/>
</dbReference>
<evidence type="ECO:0000256" key="7">
    <source>
        <dbReference type="ARBA" id="ARBA00022801"/>
    </source>
</evidence>
<dbReference type="InterPro" id="IPR011335">
    <property type="entry name" value="Restrct_endonuc-II-like"/>
</dbReference>
<accession>A0A6C0E4J5</accession>
<proteinExistence type="inferred from homology"/>
<evidence type="ECO:0000313" key="12">
    <source>
        <dbReference type="EMBL" id="QHT23698.1"/>
    </source>
</evidence>
<dbReference type="AlphaFoldDB" id="A0A6C0E4J5"/>
<dbReference type="GO" id="GO:0003677">
    <property type="term" value="F:DNA binding"/>
    <property type="evidence" value="ECO:0007669"/>
    <property type="project" value="InterPro"/>
</dbReference>
<evidence type="ECO:0000256" key="3">
    <source>
        <dbReference type="ARBA" id="ARBA00022722"/>
    </source>
</evidence>
<name>A0A6C0E4J5_9ZZZZ</name>
<keyword evidence="8" id="KW-0460">Magnesium</keyword>
<dbReference type="GO" id="GO:0031573">
    <property type="term" value="P:mitotic intra-S DNA damage checkpoint signaling"/>
    <property type="evidence" value="ECO:0007669"/>
    <property type="project" value="TreeGrafter"/>
</dbReference>
<dbReference type="GO" id="GO:0046872">
    <property type="term" value="F:metal ion binding"/>
    <property type="evidence" value="ECO:0007669"/>
    <property type="project" value="UniProtKB-KW"/>
</dbReference>
<dbReference type="EMBL" id="MN739734">
    <property type="protein sequence ID" value="QHT23698.1"/>
    <property type="molecule type" value="Genomic_DNA"/>
</dbReference>
<keyword evidence="4" id="KW-0479">Metal-binding</keyword>
<dbReference type="InterPro" id="IPR033309">
    <property type="entry name" value="Mus81"/>
</dbReference>
<dbReference type="GO" id="GO:0008821">
    <property type="term" value="F:crossover junction DNA endonuclease activity"/>
    <property type="evidence" value="ECO:0007669"/>
    <property type="project" value="InterPro"/>
</dbReference>
<dbReference type="SUPFAM" id="SSF52980">
    <property type="entry name" value="Restriction endonuclease-like"/>
    <property type="match status" value="1"/>
</dbReference>
<comment type="similarity">
    <text evidence="2">Belongs to the XPF family.</text>
</comment>
<reference evidence="12" key="1">
    <citation type="journal article" date="2020" name="Nature">
        <title>Giant virus diversity and host interactions through global metagenomics.</title>
        <authorList>
            <person name="Schulz F."/>
            <person name="Roux S."/>
            <person name="Paez-Espino D."/>
            <person name="Jungbluth S."/>
            <person name="Walsh D.A."/>
            <person name="Denef V.J."/>
            <person name="McMahon K.D."/>
            <person name="Konstantinidis K.T."/>
            <person name="Eloe-Fadrosh E.A."/>
            <person name="Kyrpides N.C."/>
            <person name="Woyke T."/>
        </authorList>
    </citation>
    <scope>NUCLEOTIDE SEQUENCE</scope>
    <source>
        <strain evidence="12">GVMAG-M-3300023179-116</strain>
    </source>
</reference>
<dbReference type="Gene3D" id="1.10.150.670">
    <property type="entry name" value="Crossover junction endonuclease EME1, DNA-binding domain"/>
    <property type="match status" value="1"/>
</dbReference>
<evidence type="ECO:0000256" key="4">
    <source>
        <dbReference type="ARBA" id="ARBA00022723"/>
    </source>
</evidence>
<evidence type="ECO:0000256" key="8">
    <source>
        <dbReference type="ARBA" id="ARBA00022842"/>
    </source>
</evidence>
<dbReference type="GO" id="GO:0005634">
    <property type="term" value="C:nucleus"/>
    <property type="evidence" value="ECO:0007669"/>
    <property type="project" value="TreeGrafter"/>
</dbReference>
<feature type="domain" description="ERCC4" evidence="11">
    <location>
        <begin position="22"/>
        <end position="132"/>
    </location>
</feature>
<keyword evidence="5" id="KW-0255">Endonuclease</keyword>
<dbReference type="SMART" id="SM00891">
    <property type="entry name" value="ERCC4"/>
    <property type="match status" value="1"/>
</dbReference>
<dbReference type="InterPro" id="IPR042530">
    <property type="entry name" value="EME1/EME2_C"/>
</dbReference>
<evidence type="ECO:0000259" key="11">
    <source>
        <dbReference type="SMART" id="SM00891"/>
    </source>
</evidence>
<dbReference type="InterPro" id="IPR006166">
    <property type="entry name" value="ERCC4_domain"/>
</dbReference>
<dbReference type="GO" id="GO:0048257">
    <property type="term" value="F:3'-flap endonuclease activity"/>
    <property type="evidence" value="ECO:0007669"/>
    <property type="project" value="TreeGrafter"/>
</dbReference>
<keyword evidence="3" id="KW-0540">Nuclease</keyword>
<evidence type="ECO:0000256" key="6">
    <source>
        <dbReference type="ARBA" id="ARBA00022763"/>
    </source>
</evidence>
<organism evidence="12">
    <name type="scientific">viral metagenome</name>
    <dbReference type="NCBI Taxonomy" id="1070528"/>
    <lineage>
        <taxon>unclassified sequences</taxon>
        <taxon>metagenomes</taxon>
        <taxon>organismal metagenomes</taxon>
    </lineage>
</organism>
<protein>
    <recommendedName>
        <fullName evidence="11">ERCC4 domain-containing protein</fullName>
    </recommendedName>
</protein>
<dbReference type="Gene3D" id="3.40.50.10130">
    <property type="match status" value="1"/>
</dbReference>
<comment type="cofactor">
    <cofactor evidence="1">
        <name>Mg(2+)</name>
        <dbReference type="ChEBI" id="CHEBI:18420"/>
    </cofactor>
</comment>